<dbReference type="EMBL" id="CP043661">
    <property type="protein sequence ID" value="QNE19390.1"/>
    <property type="molecule type" value="Genomic_DNA"/>
</dbReference>
<feature type="transmembrane region" description="Helical" evidence="12">
    <location>
        <begin position="163"/>
        <end position="187"/>
    </location>
</feature>
<dbReference type="PROSITE" id="PS50109">
    <property type="entry name" value="HIS_KIN"/>
    <property type="match status" value="1"/>
</dbReference>
<feature type="compositionally biased region" description="Pro residues" evidence="11">
    <location>
        <begin position="1"/>
        <end position="20"/>
    </location>
</feature>
<evidence type="ECO:0000256" key="12">
    <source>
        <dbReference type="SAM" id="Phobius"/>
    </source>
</evidence>
<evidence type="ECO:0000259" key="14">
    <source>
        <dbReference type="PROSITE" id="PS50885"/>
    </source>
</evidence>
<dbReference type="PROSITE" id="PS50885">
    <property type="entry name" value="HAMP"/>
    <property type="match status" value="1"/>
</dbReference>
<evidence type="ECO:0000256" key="1">
    <source>
        <dbReference type="ARBA" id="ARBA00000085"/>
    </source>
</evidence>
<sequence>MTQPIPDPPTPPPGGLPPTTPSLTPATGGLRTVSLRRRVTLMALVVLLVVLPITGLAVKAIFDAQAERNLNTLLNGRAQLAQQLARQNVAPANLVRRIDADGIRVTLTLRTGQQFGAPPVEPTGKIREVRATLQAGQRTRGATLVLTADTSLLDGASRTLRRVLLISGAAALLITALALILGMRLALAPLDAMTSLARSIAAGRRGGRLQPTRTDTELGRTAAAFDEMLDSLEGAERTARGSEQRMRQFVADAAHELRTPVAGLQTAAETLLQLTPDAPSHRREELELLLVRESRRAGTLVADLLELARIDAGLELRRRPVHLRALATTQLDRLRLTAPTLTINFTGPDLSVFADPDRLTQILANLLDNARHATTGHGQIDILVKPAPDLIEIVVQDNGPGVPPQARERIFQRLVHGERSKGSGLGLPIARGFARAHGGDLVCIDRPDGRPGAAFRLTLPAATTPLRP</sequence>
<evidence type="ECO:0000256" key="3">
    <source>
        <dbReference type="ARBA" id="ARBA00012438"/>
    </source>
</evidence>
<dbReference type="InterPro" id="IPR036890">
    <property type="entry name" value="HATPase_C_sf"/>
</dbReference>
<dbReference type="InterPro" id="IPR003660">
    <property type="entry name" value="HAMP_dom"/>
</dbReference>
<evidence type="ECO:0000256" key="4">
    <source>
        <dbReference type="ARBA" id="ARBA00022553"/>
    </source>
</evidence>
<dbReference type="InterPro" id="IPR036097">
    <property type="entry name" value="HisK_dim/P_sf"/>
</dbReference>
<evidence type="ECO:0000259" key="13">
    <source>
        <dbReference type="PROSITE" id="PS50109"/>
    </source>
</evidence>
<dbReference type="Pfam" id="PF00672">
    <property type="entry name" value="HAMP"/>
    <property type="match status" value="1"/>
</dbReference>
<comment type="subcellular location">
    <subcellularLocation>
        <location evidence="2">Cell membrane</location>
    </subcellularLocation>
</comment>
<keyword evidence="7 15" id="KW-0418">Kinase</keyword>
<dbReference type="GO" id="GO:0000155">
    <property type="term" value="F:phosphorelay sensor kinase activity"/>
    <property type="evidence" value="ECO:0007669"/>
    <property type="project" value="InterPro"/>
</dbReference>
<dbReference type="KEGG" id="kqi:F1D05_17540"/>
<dbReference type="PRINTS" id="PR00344">
    <property type="entry name" value="BCTRLSENSOR"/>
</dbReference>
<dbReference type="InterPro" id="IPR003661">
    <property type="entry name" value="HisK_dim/P_dom"/>
</dbReference>
<dbReference type="CDD" id="cd06225">
    <property type="entry name" value="HAMP"/>
    <property type="match status" value="1"/>
</dbReference>
<keyword evidence="10 12" id="KW-0472">Membrane</keyword>
<reference evidence="16" key="1">
    <citation type="submission" date="2019-09" db="EMBL/GenBank/DDBJ databases">
        <title>Antimicrobial potential of Antarctic Bacteria.</title>
        <authorList>
            <person name="Benaud N."/>
            <person name="Edwards R.J."/>
            <person name="Ferrari B.C."/>
        </authorList>
    </citation>
    <scope>NUCLEOTIDE SEQUENCE [LARGE SCALE GENOMIC DNA]</scope>
    <source>
        <strain evidence="16">SPB151</strain>
    </source>
</reference>
<dbReference type="CDD" id="cd00075">
    <property type="entry name" value="HATPase"/>
    <property type="match status" value="1"/>
</dbReference>
<reference evidence="15 16" key="2">
    <citation type="journal article" date="2020" name="Microbiol. Resour. Announc.">
        <title>Antarctic desert soil bacteria exhibit high novel natural product potential, evaluated through long-read genome sequencing and comparative genomics.</title>
        <authorList>
            <person name="Benaud N."/>
            <person name="Edwards R.J."/>
            <person name="Amos T.G."/>
            <person name="D'Agostino P.M."/>
            <person name="Gutierrez-Chavez C."/>
            <person name="Montgomery K."/>
            <person name="Nicetic I."/>
            <person name="Ferrari B.C."/>
        </authorList>
    </citation>
    <scope>NUCLEOTIDE SEQUENCE [LARGE SCALE GENOMIC DNA]</scope>
    <source>
        <strain evidence="15 16">SPB151</strain>
    </source>
</reference>
<dbReference type="PANTHER" id="PTHR45436:SF5">
    <property type="entry name" value="SENSOR HISTIDINE KINASE TRCS"/>
    <property type="match status" value="1"/>
</dbReference>
<evidence type="ECO:0000256" key="7">
    <source>
        <dbReference type="ARBA" id="ARBA00022777"/>
    </source>
</evidence>
<keyword evidence="4" id="KW-0597">Phosphoprotein</keyword>
<keyword evidence="8 12" id="KW-1133">Transmembrane helix</keyword>
<dbReference type="EC" id="2.7.13.3" evidence="3"/>
<evidence type="ECO:0000256" key="8">
    <source>
        <dbReference type="ARBA" id="ARBA00022989"/>
    </source>
</evidence>
<dbReference type="AlphaFoldDB" id="A0A7G6WZH5"/>
<feature type="domain" description="HAMP" evidence="14">
    <location>
        <begin position="184"/>
        <end position="237"/>
    </location>
</feature>
<proteinExistence type="predicted"/>
<feature type="transmembrane region" description="Helical" evidence="12">
    <location>
        <begin position="39"/>
        <end position="62"/>
    </location>
</feature>
<dbReference type="InterPro" id="IPR004358">
    <property type="entry name" value="Sig_transdc_His_kin-like_C"/>
</dbReference>
<dbReference type="Proteomes" id="UP000515563">
    <property type="component" value="Chromosome"/>
</dbReference>
<evidence type="ECO:0000313" key="16">
    <source>
        <dbReference type="Proteomes" id="UP000515563"/>
    </source>
</evidence>
<dbReference type="Pfam" id="PF00512">
    <property type="entry name" value="HisKA"/>
    <property type="match status" value="1"/>
</dbReference>
<name>A0A7G6WZH5_9ACTN</name>
<dbReference type="Pfam" id="PF02518">
    <property type="entry name" value="HATPase_c"/>
    <property type="match status" value="1"/>
</dbReference>
<evidence type="ECO:0000256" key="6">
    <source>
        <dbReference type="ARBA" id="ARBA00022692"/>
    </source>
</evidence>
<dbReference type="SMART" id="SM00388">
    <property type="entry name" value="HisKA"/>
    <property type="match status" value="1"/>
</dbReference>
<dbReference type="SUPFAM" id="SSF47384">
    <property type="entry name" value="Homodimeric domain of signal transducing histidine kinase"/>
    <property type="match status" value="1"/>
</dbReference>
<dbReference type="SMART" id="SM00304">
    <property type="entry name" value="HAMP"/>
    <property type="match status" value="1"/>
</dbReference>
<keyword evidence="5" id="KW-0808">Transferase</keyword>
<evidence type="ECO:0000256" key="2">
    <source>
        <dbReference type="ARBA" id="ARBA00004236"/>
    </source>
</evidence>
<evidence type="ECO:0000313" key="15">
    <source>
        <dbReference type="EMBL" id="QNE19390.1"/>
    </source>
</evidence>
<dbReference type="Gene3D" id="3.30.565.10">
    <property type="entry name" value="Histidine kinase-like ATPase, C-terminal domain"/>
    <property type="match status" value="1"/>
</dbReference>
<dbReference type="SUPFAM" id="SSF55874">
    <property type="entry name" value="ATPase domain of HSP90 chaperone/DNA topoisomerase II/histidine kinase"/>
    <property type="match status" value="1"/>
</dbReference>
<gene>
    <name evidence="15" type="ORF">F1D05_17540</name>
</gene>
<protein>
    <recommendedName>
        <fullName evidence="3">histidine kinase</fullName>
        <ecNumber evidence="3">2.7.13.3</ecNumber>
    </recommendedName>
</protein>
<dbReference type="Gene3D" id="1.10.287.130">
    <property type="match status" value="1"/>
</dbReference>
<feature type="domain" description="Histidine kinase" evidence="13">
    <location>
        <begin position="252"/>
        <end position="463"/>
    </location>
</feature>
<organism evidence="15 16">
    <name type="scientific">Kribbella qitaiheensis</name>
    <dbReference type="NCBI Taxonomy" id="1544730"/>
    <lineage>
        <taxon>Bacteria</taxon>
        <taxon>Bacillati</taxon>
        <taxon>Actinomycetota</taxon>
        <taxon>Actinomycetes</taxon>
        <taxon>Propionibacteriales</taxon>
        <taxon>Kribbellaceae</taxon>
        <taxon>Kribbella</taxon>
    </lineage>
</organism>
<dbReference type="InterPro" id="IPR050428">
    <property type="entry name" value="TCS_sensor_his_kinase"/>
</dbReference>
<keyword evidence="9" id="KW-0902">Two-component regulatory system</keyword>
<dbReference type="SUPFAM" id="SSF158472">
    <property type="entry name" value="HAMP domain-like"/>
    <property type="match status" value="1"/>
</dbReference>
<evidence type="ECO:0000256" key="11">
    <source>
        <dbReference type="SAM" id="MobiDB-lite"/>
    </source>
</evidence>
<dbReference type="InterPro" id="IPR005467">
    <property type="entry name" value="His_kinase_dom"/>
</dbReference>
<keyword evidence="16" id="KW-1185">Reference proteome</keyword>
<dbReference type="GO" id="GO:0005886">
    <property type="term" value="C:plasma membrane"/>
    <property type="evidence" value="ECO:0007669"/>
    <property type="project" value="UniProtKB-SubCell"/>
</dbReference>
<dbReference type="Gene3D" id="6.10.340.10">
    <property type="match status" value="1"/>
</dbReference>
<evidence type="ECO:0000256" key="10">
    <source>
        <dbReference type="ARBA" id="ARBA00023136"/>
    </source>
</evidence>
<evidence type="ECO:0000256" key="9">
    <source>
        <dbReference type="ARBA" id="ARBA00023012"/>
    </source>
</evidence>
<dbReference type="InterPro" id="IPR003594">
    <property type="entry name" value="HATPase_dom"/>
</dbReference>
<dbReference type="SMART" id="SM00387">
    <property type="entry name" value="HATPase_c"/>
    <property type="match status" value="1"/>
</dbReference>
<accession>A0A7G6WZH5</accession>
<feature type="region of interest" description="Disordered" evidence="11">
    <location>
        <begin position="1"/>
        <end position="28"/>
    </location>
</feature>
<dbReference type="PANTHER" id="PTHR45436">
    <property type="entry name" value="SENSOR HISTIDINE KINASE YKOH"/>
    <property type="match status" value="1"/>
</dbReference>
<dbReference type="CDD" id="cd00082">
    <property type="entry name" value="HisKA"/>
    <property type="match status" value="1"/>
</dbReference>
<evidence type="ECO:0000256" key="5">
    <source>
        <dbReference type="ARBA" id="ARBA00022679"/>
    </source>
</evidence>
<comment type="catalytic activity">
    <reaction evidence="1">
        <text>ATP + protein L-histidine = ADP + protein N-phospho-L-histidine.</text>
        <dbReference type="EC" id="2.7.13.3"/>
    </reaction>
</comment>
<keyword evidence="6 12" id="KW-0812">Transmembrane</keyword>